<evidence type="ECO:0000313" key="1">
    <source>
        <dbReference type="EMBL" id="KAJ8616265.1"/>
    </source>
</evidence>
<name>A0ACC2K574_PERAE</name>
<accession>A0ACC2K574</accession>
<dbReference type="EMBL" id="CM056820">
    <property type="protein sequence ID" value="KAJ8616265.1"/>
    <property type="molecule type" value="Genomic_DNA"/>
</dbReference>
<reference evidence="1 2" key="1">
    <citation type="journal article" date="2022" name="Hortic Res">
        <title>A haplotype resolved chromosomal level avocado genome allows analysis of novel avocado genes.</title>
        <authorList>
            <person name="Nath O."/>
            <person name="Fletcher S.J."/>
            <person name="Hayward A."/>
            <person name="Shaw L.M."/>
            <person name="Masouleh A.K."/>
            <person name="Furtado A."/>
            <person name="Henry R.J."/>
            <person name="Mitter N."/>
        </authorList>
    </citation>
    <scope>NUCLEOTIDE SEQUENCE [LARGE SCALE GENOMIC DNA]</scope>
    <source>
        <strain evidence="2">cv. Hass</strain>
    </source>
</reference>
<proteinExistence type="predicted"/>
<gene>
    <name evidence="1" type="ORF">MRB53_035637</name>
</gene>
<dbReference type="Proteomes" id="UP001234297">
    <property type="component" value="Chromosome 12"/>
</dbReference>
<keyword evidence="2" id="KW-1185">Reference proteome</keyword>
<comment type="caution">
    <text evidence="1">The sequence shown here is derived from an EMBL/GenBank/DDBJ whole genome shotgun (WGS) entry which is preliminary data.</text>
</comment>
<organism evidence="1 2">
    <name type="scientific">Persea americana</name>
    <name type="common">Avocado</name>
    <dbReference type="NCBI Taxonomy" id="3435"/>
    <lineage>
        <taxon>Eukaryota</taxon>
        <taxon>Viridiplantae</taxon>
        <taxon>Streptophyta</taxon>
        <taxon>Embryophyta</taxon>
        <taxon>Tracheophyta</taxon>
        <taxon>Spermatophyta</taxon>
        <taxon>Magnoliopsida</taxon>
        <taxon>Magnoliidae</taxon>
        <taxon>Laurales</taxon>
        <taxon>Lauraceae</taxon>
        <taxon>Persea</taxon>
    </lineage>
</organism>
<evidence type="ECO:0000313" key="2">
    <source>
        <dbReference type="Proteomes" id="UP001234297"/>
    </source>
</evidence>
<sequence length="81" mass="9370">MIVSNKDDFRSEVDLLFECVGCVKAELVSFFLKWKRLEISSSLLSDGFTLHRTLGIHSLCEILKFKIYFLLEIISSISMQH</sequence>
<protein>
    <submittedName>
        <fullName evidence="1">Uncharacterized protein</fullName>
    </submittedName>
</protein>